<sequence length="378" mass="37985">MKVVVAPDSYKDACAAVAAAEAMAAGVRAADAGAAVVLCPIADGGEGFLASLVRAGYVEARSVATVDARMRERSAEIGVSGDGQTAVVELAQAAGLEHLAREERDPLCTSTRGVGLMIRAALEQGVTEVVLGIGGSATNDLGCGCAQALGVRFFDPDGRVIEDVIRGGDLKQIAGLDVSGLDERLRGVRIRVACDVTNPLYGPEGAAAVFGPQKGASPAAVAELDEGLRNVAGVIERELGRSIASLPGSGAAGGMGGGAVAFLGAELVSGADLVLDLAGFDDAVADADLVLTGEGKLDGQSLGGKAVMVVARRARAQRVPTVALVGCVGDRPEAAVDAGLGGYEILAPGLSASESMARTAELLVDAAARVVSRFLKQR</sequence>
<dbReference type="GO" id="GO:0031388">
    <property type="term" value="P:organic acid phosphorylation"/>
    <property type="evidence" value="ECO:0007669"/>
    <property type="project" value="UniProtKB-UniRule"/>
</dbReference>
<dbReference type="KEGG" id="mcad:Pan265_04190"/>
<accession>A0A518BUH0</accession>
<evidence type="ECO:0000256" key="4">
    <source>
        <dbReference type="PIRNR" id="PIRNR006078"/>
    </source>
</evidence>
<protein>
    <submittedName>
        <fullName evidence="5">Glycerate 2-kinase</fullName>
        <ecNumber evidence="5">2.7.1.165</ecNumber>
    </submittedName>
</protein>
<reference evidence="5 6" key="1">
    <citation type="submission" date="2019-02" db="EMBL/GenBank/DDBJ databases">
        <title>Deep-cultivation of Planctomycetes and their phenomic and genomic characterization uncovers novel biology.</title>
        <authorList>
            <person name="Wiegand S."/>
            <person name="Jogler M."/>
            <person name="Boedeker C."/>
            <person name="Pinto D."/>
            <person name="Vollmers J."/>
            <person name="Rivas-Marin E."/>
            <person name="Kohn T."/>
            <person name="Peeters S.H."/>
            <person name="Heuer A."/>
            <person name="Rast P."/>
            <person name="Oberbeckmann S."/>
            <person name="Bunk B."/>
            <person name="Jeske O."/>
            <person name="Meyerdierks A."/>
            <person name="Storesund J.E."/>
            <person name="Kallscheuer N."/>
            <person name="Luecker S."/>
            <person name="Lage O.M."/>
            <person name="Pohl T."/>
            <person name="Merkel B.J."/>
            <person name="Hornburger P."/>
            <person name="Mueller R.-W."/>
            <person name="Bruemmer F."/>
            <person name="Labrenz M."/>
            <person name="Spormann A.M."/>
            <person name="Op den Camp H."/>
            <person name="Overmann J."/>
            <person name="Amann R."/>
            <person name="Jetten M.S.M."/>
            <person name="Mascher T."/>
            <person name="Medema M.H."/>
            <person name="Devos D.P."/>
            <person name="Kaster A.-K."/>
            <person name="Ovreas L."/>
            <person name="Rohde M."/>
            <person name="Galperin M.Y."/>
            <person name="Jogler C."/>
        </authorList>
    </citation>
    <scope>NUCLEOTIDE SEQUENCE [LARGE SCALE GENOMIC DNA]</scope>
    <source>
        <strain evidence="5 6">Pan265</strain>
    </source>
</reference>
<evidence type="ECO:0000256" key="1">
    <source>
        <dbReference type="ARBA" id="ARBA00006284"/>
    </source>
</evidence>
<name>A0A518BUH0_9BACT</name>
<dbReference type="OrthoDB" id="9774290at2"/>
<dbReference type="Proteomes" id="UP000320386">
    <property type="component" value="Chromosome"/>
</dbReference>
<dbReference type="PIRSF" id="PIRSF006078">
    <property type="entry name" value="GlxK"/>
    <property type="match status" value="1"/>
</dbReference>
<comment type="similarity">
    <text evidence="1 4">Belongs to the glycerate kinase type-1 family.</text>
</comment>
<dbReference type="Gene3D" id="3.90.1510.10">
    <property type="entry name" value="Glycerate kinase, domain 2"/>
    <property type="match status" value="1"/>
</dbReference>
<dbReference type="InterPro" id="IPR004381">
    <property type="entry name" value="Glycerate_kinase"/>
</dbReference>
<evidence type="ECO:0000256" key="3">
    <source>
        <dbReference type="ARBA" id="ARBA00022777"/>
    </source>
</evidence>
<dbReference type="GO" id="GO:0008887">
    <property type="term" value="F:glycerate kinase activity"/>
    <property type="evidence" value="ECO:0007669"/>
    <property type="project" value="UniProtKB-UniRule"/>
</dbReference>
<organism evidence="5 6">
    <name type="scientific">Mucisphaera calidilacus</name>
    <dbReference type="NCBI Taxonomy" id="2527982"/>
    <lineage>
        <taxon>Bacteria</taxon>
        <taxon>Pseudomonadati</taxon>
        <taxon>Planctomycetota</taxon>
        <taxon>Phycisphaerae</taxon>
        <taxon>Phycisphaerales</taxon>
        <taxon>Phycisphaeraceae</taxon>
        <taxon>Mucisphaera</taxon>
    </lineage>
</organism>
<dbReference type="EMBL" id="CP036280">
    <property type="protein sequence ID" value="QDU70591.1"/>
    <property type="molecule type" value="Genomic_DNA"/>
</dbReference>
<dbReference type="NCBIfam" id="TIGR00045">
    <property type="entry name" value="glycerate kinase"/>
    <property type="match status" value="1"/>
</dbReference>
<dbReference type="InterPro" id="IPR036129">
    <property type="entry name" value="Glycerate_kinase_sf"/>
</dbReference>
<dbReference type="Gene3D" id="3.40.50.10350">
    <property type="entry name" value="Glycerate kinase, domain 1"/>
    <property type="match status" value="1"/>
</dbReference>
<dbReference type="Pfam" id="PF02595">
    <property type="entry name" value="Gly_kinase"/>
    <property type="match status" value="1"/>
</dbReference>
<proteinExistence type="inferred from homology"/>
<dbReference type="InterPro" id="IPR018197">
    <property type="entry name" value="Glycerate_kinase_RE-like"/>
</dbReference>
<keyword evidence="3 4" id="KW-0418">Kinase</keyword>
<dbReference type="GO" id="GO:0043798">
    <property type="term" value="F:glycerate 2-kinase activity"/>
    <property type="evidence" value="ECO:0007669"/>
    <property type="project" value="UniProtKB-EC"/>
</dbReference>
<dbReference type="AlphaFoldDB" id="A0A518BUH0"/>
<evidence type="ECO:0000313" key="6">
    <source>
        <dbReference type="Proteomes" id="UP000320386"/>
    </source>
</evidence>
<evidence type="ECO:0000313" key="5">
    <source>
        <dbReference type="EMBL" id="QDU70591.1"/>
    </source>
</evidence>
<dbReference type="PANTHER" id="PTHR21599:SF0">
    <property type="entry name" value="GLYCERATE KINASE"/>
    <property type="match status" value="1"/>
</dbReference>
<dbReference type="EC" id="2.7.1.165" evidence="5"/>
<evidence type="ECO:0000256" key="2">
    <source>
        <dbReference type="ARBA" id="ARBA00022679"/>
    </source>
</evidence>
<dbReference type="RefSeq" id="WP_145444751.1">
    <property type="nucleotide sequence ID" value="NZ_CP036280.1"/>
</dbReference>
<keyword evidence="2 4" id="KW-0808">Transferase</keyword>
<dbReference type="PANTHER" id="PTHR21599">
    <property type="entry name" value="GLYCERATE KINASE"/>
    <property type="match status" value="1"/>
</dbReference>
<gene>
    <name evidence="5" type="primary">garK</name>
    <name evidence="5" type="ORF">Pan265_04190</name>
</gene>
<dbReference type="SUPFAM" id="SSF110738">
    <property type="entry name" value="Glycerate kinase I"/>
    <property type="match status" value="1"/>
</dbReference>
<keyword evidence="6" id="KW-1185">Reference proteome</keyword>
<dbReference type="InterPro" id="IPR018193">
    <property type="entry name" value="Glyc_kinase_flavodox-like_fold"/>
</dbReference>